<evidence type="ECO:0000256" key="1">
    <source>
        <dbReference type="SAM" id="Phobius"/>
    </source>
</evidence>
<protein>
    <recommendedName>
        <fullName evidence="4">G-protein coupled receptors family 1 profile domain-containing protein</fullName>
    </recommendedName>
</protein>
<evidence type="ECO:0000313" key="3">
    <source>
        <dbReference type="Proteomes" id="UP000298663"/>
    </source>
</evidence>
<sequence length="312" mass="35645">MENGLSELLRSVLKWYRTVIVVVFGPIYFAVLMIMMSKKHIRSNTAYNIMLQIGSVDIVCLLTIGLAVVMSWYEKNFPFPLLMQVASFSRCLYFISMFSFTLLLAVNRLLSIVGFKIAIWIHKLTLIVTWTIIAGVFPLMFKFVGEIESEYDYQYALYFHFGPFEDEVVTNVELGLYIGAILTYALLFGAIIFKRLKHSQKLKVKSPEGRLLIRSVVLFLPQGVTFFAIKRLQDTSSTIGEIFLETPSIVFSVNILTDFLPVLHLLVFLVFNRTINGVIRRVKQKFKTKRIFTVKTLVVSSSSNLRSGKSLS</sequence>
<feature type="transmembrane region" description="Helical" evidence="1">
    <location>
        <begin position="174"/>
        <end position="191"/>
    </location>
</feature>
<keyword evidence="1" id="KW-0812">Transmembrane</keyword>
<feature type="transmembrane region" description="Helical" evidence="1">
    <location>
        <begin position="49"/>
        <end position="72"/>
    </location>
</feature>
<name>A0A4U5M1I7_STECR</name>
<comment type="caution">
    <text evidence="2">The sequence shown here is derived from an EMBL/GenBank/DDBJ whole genome shotgun (WGS) entry which is preliminary data.</text>
</comment>
<keyword evidence="1" id="KW-1133">Transmembrane helix</keyword>
<organism evidence="2 3">
    <name type="scientific">Steinernema carpocapsae</name>
    <name type="common">Entomopathogenic nematode</name>
    <dbReference type="NCBI Taxonomy" id="34508"/>
    <lineage>
        <taxon>Eukaryota</taxon>
        <taxon>Metazoa</taxon>
        <taxon>Ecdysozoa</taxon>
        <taxon>Nematoda</taxon>
        <taxon>Chromadorea</taxon>
        <taxon>Rhabditida</taxon>
        <taxon>Tylenchina</taxon>
        <taxon>Panagrolaimomorpha</taxon>
        <taxon>Strongyloidoidea</taxon>
        <taxon>Steinernematidae</taxon>
        <taxon>Steinernema</taxon>
    </lineage>
</organism>
<evidence type="ECO:0000313" key="2">
    <source>
        <dbReference type="EMBL" id="TKR62546.1"/>
    </source>
</evidence>
<keyword evidence="1" id="KW-0472">Membrane</keyword>
<keyword evidence="3" id="KW-1185">Reference proteome</keyword>
<feature type="transmembrane region" description="Helical" evidence="1">
    <location>
        <begin position="15"/>
        <end position="37"/>
    </location>
</feature>
<reference evidence="2 3" key="2">
    <citation type="journal article" date="2019" name="G3 (Bethesda)">
        <title>Hybrid Assembly of the Genome of the Entomopathogenic Nematode Steinernema carpocapsae Identifies the X-Chromosome.</title>
        <authorList>
            <person name="Serra L."/>
            <person name="Macchietto M."/>
            <person name="Macias-Munoz A."/>
            <person name="McGill C.J."/>
            <person name="Rodriguez I.M."/>
            <person name="Rodriguez B."/>
            <person name="Murad R."/>
            <person name="Mortazavi A."/>
        </authorList>
    </citation>
    <scope>NUCLEOTIDE SEQUENCE [LARGE SCALE GENOMIC DNA]</scope>
    <source>
        <strain evidence="2 3">ALL</strain>
    </source>
</reference>
<reference evidence="2 3" key="1">
    <citation type="journal article" date="2015" name="Genome Biol.">
        <title>Comparative genomics of Steinernema reveals deeply conserved gene regulatory networks.</title>
        <authorList>
            <person name="Dillman A.R."/>
            <person name="Macchietto M."/>
            <person name="Porter C.F."/>
            <person name="Rogers A."/>
            <person name="Williams B."/>
            <person name="Antoshechkin I."/>
            <person name="Lee M.M."/>
            <person name="Goodwin Z."/>
            <person name="Lu X."/>
            <person name="Lewis E.E."/>
            <person name="Goodrich-Blair H."/>
            <person name="Stock S.P."/>
            <person name="Adams B.J."/>
            <person name="Sternberg P.W."/>
            <person name="Mortazavi A."/>
        </authorList>
    </citation>
    <scope>NUCLEOTIDE SEQUENCE [LARGE SCALE GENOMIC DNA]</scope>
    <source>
        <strain evidence="2 3">ALL</strain>
    </source>
</reference>
<dbReference type="EMBL" id="AZBU02000010">
    <property type="protein sequence ID" value="TKR62546.1"/>
    <property type="molecule type" value="Genomic_DNA"/>
</dbReference>
<feature type="transmembrane region" description="Helical" evidence="1">
    <location>
        <begin position="249"/>
        <end position="271"/>
    </location>
</feature>
<evidence type="ECO:0008006" key="4">
    <source>
        <dbReference type="Google" id="ProtNLM"/>
    </source>
</evidence>
<dbReference type="AlphaFoldDB" id="A0A4U5M1I7"/>
<proteinExistence type="predicted"/>
<feature type="transmembrane region" description="Helical" evidence="1">
    <location>
        <begin position="92"/>
        <end position="110"/>
    </location>
</feature>
<gene>
    <name evidence="2" type="ORF">L596_026482</name>
</gene>
<dbReference type="SUPFAM" id="SSF81321">
    <property type="entry name" value="Family A G protein-coupled receptor-like"/>
    <property type="match status" value="1"/>
</dbReference>
<feature type="transmembrane region" description="Helical" evidence="1">
    <location>
        <begin position="211"/>
        <end position="229"/>
    </location>
</feature>
<accession>A0A4U5M1I7</accession>
<dbReference type="Proteomes" id="UP000298663">
    <property type="component" value="Unassembled WGS sequence"/>
</dbReference>
<dbReference type="OrthoDB" id="10596846at2759"/>
<feature type="transmembrane region" description="Helical" evidence="1">
    <location>
        <begin position="117"/>
        <end position="141"/>
    </location>
</feature>